<protein>
    <recommendedName>
        <fullName evidence="4">N-acetyltransferase domain-containing protein</fullName>
    </recommendedName>
</protein>
<comment type="similarity">
    <text evidence="3">Belongs to the acetyltransferase family. RimJ subfamily.</text>
</comment>
<sequence>MNVEWKTMRLIIKRTVEEDFEELGPLLLDYNITKYLLKNPVQIRNIESAKSFFYDYLFNGIISFTIRIKSTNEVIGQIGYPYESDNLSIFYWIGSKFQDQGFASEATIGLTNYIFRKSLKKKFQIQFHKENEKSSKLAVKIISFILQQNPDWVSLTKEDQIENYQIINIDHLFVRMKLQSNDQEDRIDCADKSTFPDEFLIVGQKIQIHLNFFVISKEKQS</sequence>
<gene>
    <name evidence="5" type="ORF">M9Y10_016015</name>
</gene>
<dbReference type="Pfam" id="PF13302">
    <property type="entry name" value="Acetyltransf_3"/>
    <property type="match status" value="1"/>
</dbReference>
<feature type="domain" description="N-acetyltransferase" evidence="4">
    <location>
        <begin position="9"/>
        <end position="140"/>
    </location>
</feature>
<organism evidence="5 6">
    <name type="scientific">Tritrichomonas musculus</name>
    <dbReference type="NCBI Taxonomy" id="1915356"/>
    <lineage>
        <taxon>Eukaryota</taxon>
        <taxon>Metamonada</taxon>
        <taxon>Parabasalia</taxon>
        <taxon>Tritrichomonadida</taxon>
        <taxon>Tritrichomonadidae</taxon>
        <taxon>Tritrichomonas</taxon>
    </lineage>
</organism>
<dbReference type="EMBL" id="JAPFFF010000020">
    <property type="protein sequence ID" value="KAK8857610.1"/>
    <property type="molecule type" value="Genomic_DNA"/>
</dbReference>
<evidence type="ECO:0000313" key="5">
    <source>
        <dbReference type="EMBL" id="KAK8857610.1"/>
    </source>
</evidence>
<keyword evidence="1" id="KW-0808">Transferase</keyword>
<comment type="caution">
    <text evidence="5">The sequence shown here is derived from an EMBL/GenBank/DDBJ whole genome shotgun (WGS) entry which is preliminary data.</text>
</comment>
<reference evidence="5 6" key="1">
    <citation type="submission" date="2024-04" db="EMBL/GenBank/DDBJ databases">
        <title>Tritrichomonas musculus Genome.</title>
        <authorList>
            <person name="Alves-Ferreira E."/>
            <person name="Grigg M."/>
            <person name="Lorenzi H."/>
            <person name="Galac M."/>
        </authorList>
    </citation>
    <scope>NUCLEOTIDE SEQUENCE [LARGE SCALE GENOMIC DNA]</scope>
    <source>
        <strain evidence="5 6">EAF2021</strain>
    </source>
</reference>
<keyword evidence="2" id="KW-0012">Acyltransferase</keyword>
<dbReference type="InterPro" id="IPR000182">
    <property type="entry name" value="GNAT_dom"/>
</dbReference>
<dbReference type="PANTHER" id="PTHR43792">
    <property type="entry name" value="GNAT FAMILY, PUTATIVE (AFU_ORTHOLOGUE AFUA_3G00765)-RELATED-RELATED"/>
    <property type="match status" value="1"/>
</dbReference>
<keyword evidence="6" id="KW-1185">Reference proteome</keyword>
<name>A0ABR2I5E9_9EUKA</name>
<dbReference type="SUPFAM" id="SSF55729">
    <property type="entry name" value="Acyl-CoA N-acyltransferases (Nat)"/>
    <property type="match status" value="1"/>
</dbReference>
<evidence type="ECO:0000256" key="2">
    <source>
        <dbReference type="ARBA" id="ARBA00023315"/>
    </source>
</evidence>
<dbReference type="InterPro" id="IPR051531">
    <property type="entry name" value="N-acetyltransferase"/>
</dbReference>
<dbReference type="Proteomes" id="UP001470230">
    <property type="component" value="Unassembled WGS sequence"/>
</dbReference>
<dbReference type="InterPro" id="IPR016181">
    <property type="entry name" value="Acyl_CoA_acyltransferase"/>
</dbReference>
<dbReference type="Gene3D" id="3.40.630.30">
    <property type="match status" value="1"/>
</dbReference>
<evidence type="ECO:0000313" key="6">
    <source>
        <dbReference type="Proteomes" id="UP001470230"/>
    </source>
</evidence>
<evidence type="ECO:0000259" key="4">
    <source>
        <dbReference type="Pfam" id="PF13302"/>
    </source>
</evidence>
<evidence type="ECO:0000256" key="3">
    <source>
        <dbReference type="ARBA" id="ARBA00038502"/>
    </source>
</evidence>
<dbReference type="PANTHER" id="PTHR43792:SF8">
    <property type="entry name" value="[RIBOSOMAL PROTEIN US5]-ALANINE N-ACETYLTRANSFERASE"/>
    <property type="match status" value="1"/>
</dbReference>
<evidence type="ECO:0000256" key="1">
    <source>
        <dbReference type="ARBA" id="ARBA00022679"/>
    </source>
</evidence>
<accession>A0ABR2I5E9</accession>
<proteinExistence type="inferred from homology"/>